<keyword evidence="3" id="KW-1185">Reference proteome</keyword>
<evidence type="ECO:0000256" key="1">
    <source>
        <dbReference type="SAM" id="MobiDB-lite"/>
    </source>
</evidence>
<dbReference type="Proteomes" id="UP000261420">
    <property type="component" value="Unplaced"/>
</dbReference>
<accession>A0A3B4TEH9</accession>
<dbReference type="InterPro" id="IPR016187">
    <property type="entry name" value="CTDL_fold"/>
</dbReference>
<evidence type="ECO:0000313" key="2">
    <source>
        <dbReference type="Ensembl" id="ENSSDUP00000004347.1"/>
    </source>
</evidence>
<organism evidence="2 3">
    <name type="scientific">Seriola dumerili</name>
    <name type="common">Greater amberjack</name>
    <name type="synonym">Caranx dumerili</name>
    <dbReference type="NCBI Taxonomy" id="41447"/>
    <lineage>
        <taxon>Eukaryota</taxon>
        <taxon>Metazoa</taxon>
        <taxon>Chordata</taxon>
        <taxon>Craniata</taxon>
        <taxon>Vertebrata</taxon>
        <taxon>Euteleostomi</taxon>
        <taxon>Actinopterygii</taxon>
        <taxon>Neopterygii</taxon>
        <taxon>Teleostei</taxon>
        <taxon>Neoteleostei</taxon>
        <taxon>Acanthomorphata</taxon>
        <taxon>Carangaria</taxon>
        <taxon>Carangiformes</taxon>
        <taxon>Carangidae</taxon>
        <taxon>Seriola</taxon>
    </lineage>
</organism>
<feature type="region of interest" description="Disordered" evidence="1">
    <location>
        <begin position="1"/>
        <end position="23"/>
    </location>
</feature>
<proteinExistence type="predicted"/>
<reference evidence="2" key="2">
    <citation type="submission" date="2025-09" db="UniProtKB">
        <authorList>
            <consortium name="Ensembl"/>
        </authorList>
    </citation>
    <scope>IDENTIFICATION</scope>
</reference>
<evidence type="ECO:0000313" key="3">
    <source>
        <dbReference type="Proteomes" id="UP000261420"/>
    </source>
</evidence>
<dbReference type="AlphaFoldDB" id="A0A3B4TEH9"/>
<sequence>KSGSVSLFKSQTEEHHDSMSDMTNCCHEPPPDCITAGIIPCPTSWMPQGEKCFFFSQDRADWISSQYRCMAVGEVGRKIKLYNFRRRK</sequence>
<dbReference type="Ensembl" id="ENSSDUT00000004441.1">
    <property type="protein sequence ID" value="ENSSDUP00000004347.1"/>
    <property type="gene ID" value="ENSSDUG00000003246.1"/>
</dbReference>
<name>A0A3B4TEH9_SERDU</name>
<evidence type="ECO:0008006" key="4">
    <source>
        <dbReference type="Google" id="ProtNLM"/>
    </source>
</evidence>
<reference evidence="2" key="1">
    <citation type="submission" date="2025-08" db="UniProtKB">
        <authorList>
            <consortium name="Ensembl"/>
        </authorList>
    </citation>
    <scope>IDENTIFICATION</scope>
</reference>
<dbReference type="Gene3D" id="3.10.100.10">
    <property type="entry name" value="Mannose-Binding Protein A, subunit A"/>
    <property type="match status" value="1"/>
</dbReference>
<feature type="compositionally biased region" description="Polar residues" evidence="1">
    <location>
        <begin position="1"/>
        <end position="10"/>
    </location>
</feature>
<protein>
    <recommendedName>
        <fullName evidence="4">C-type lectin domain-containing protein</fullName>
    </recommendedName>
</protein>
<dbReference type="SUPFAM" id="SSF56436">
    <property type="entry name" value="C-type lectin-like"/>
    <property type="match status" value="1"/>
</dbReference>
<dbReference type="InterPro" id="IPR016186">
    <property type="entry name" value="C-type_lectin-like/link_sf"/>
</dbReference>